<dbReference type="PANTHER" id="PTHR33337">
    <property type="entry name" value="GFA DOMAIN-CONTAINING PROTEIN"/>
    <property type="match status" value="1"/>
</dbReference>
<keyword evidence="4" id="KW-0456">Lyase</keyword>
<dbReference type="GO" id="GO:0046872">
    <property type="term" value="F:metal ion binding"/>
    <property type="evidence" value="ECO:0007669"/>
    <property type="project" value="UniProtKB-KW"/>
</dbReference>
<keyword evidence="2" id="KW-0479">Metal-binding</keyword>
<evidence type="ECO:0000313" key="6">
    <source>
        <dbReference type="EMBL" id="TRM58663.1"/>
    </source>
</evidence>
<name>A0A550C1J2_9AGAR</name>
<reference evidence="6 7" key="1">
    <citation type="journal article" date="2019" name="New Phytol.">
        <title>Comparative genomics reveals unique wood-decay strategies and fruiting body development in the Schizophyllaceae.</title>
        <authorList>
            <person name="Almasi E."/>
            <person name="Sahu N."/>
            <person name="Krizsan K."/>
            <person name="Balint B."/>
            <person name="Kovacs G.M."/>
            <person name="Kiss B."/>
            <person name="Cseklye J."/>
            <person name="Drula E."/>
            <person name="Henrissat B."/>
            <person name="Nagy I."/>
            <person name="Chovatia M."/>
            <person name="Adam C."/>
            <person name="LaButti K."/>
            <person name="Lipzen A."/>
            <person name="Riley R."/>
            <person name="Grigoriev I.V."/>
            <person name="Nagy L.G."/>
        </authorList>
    </citation>
    <scope>NUCLEOTIDE SEQUENCE [LARGE SCALE GENOMIC DNA]</scope>
    <source>
        <strain evidence="6 7">NL-1724</strain>
    </source>
</reference>
<dbReference type="InterPro" id="IPR011057">
    <property type="entry name" value="Mss4-like_sf"/>
</dbReference>
<dbReference type="EMBL" id="VDMD01000034">
    <property type="protein sequence ID" value="TRM58663.1"/>
    <property type="molecule type" value="Genomic_DNA"/>
</dbReference>
<dbReference type="Gene3D" id="3.90.1590.10">
    <property type="entry name" value="glutathione-dependent formaldehyde- activating enzyme (gfa)"/>
    <property type="match status" value="1"/>
</dbReference>
<organism evidence="6 7">
    <name type="scientific">Schizophyllum amplum</name>
    <dbReference type="NCBI Taxonomy" id="97359"/>
    <lineage>
        <taxon>Eukaryota</taxon>
        <taxon>Fungi</taxon>
        <taxon>Dikarya</taxon>
        <taxon>Basidiomycota</taxon>
        <taxon>Agaricomycotina</taxon>
        <taxon>Agaricomycetes</taxon>
        <taxon>Agaricomycetidae</taxon>
        <taxon>Agaricales</taxon>
        <taxon>Schizophyllaceae</taxon>
        <taxon>Schizophyllum</taxon>
    </lineage>
</organism>
<dbReference type="PANTHER" id="PTHR33337:SF40">
    <property type="entry name" value="CENP-V_GFA DOMAIN-CONTAINING PROTEIN-RELATED"/>
    <property type="match status" value="1"/>
</dbReference>
<proteinExistence type="inferred from homology"/>
<sequence>MSKGTCGGNCLCGAVQYIVHKGVNDNLGAAHCHCTMCRQWTGGLSVTAICFPLSAVHFIVDDNEVDFHHPPPALKSYRSSPTYVRQFCGTCGSSLFFYSKENDRVDVCGGTLREVKELKITEQIWCENVIPGMEVGPTEGVKMFEKGS</sequence>
<dbReference type="InterPro" id="IPR006913">
    <property type="entry name" value="CENP-V/GFA"/>
</dbReference>
<dbReference type="SUPFAM" id="SSF51316">
    <property type="entry name" value="Mss4-like"/>
    <property type="match status" value="1"/>
</dbReference>
<dbReference type="AlphaFoldDB" id="A0A550C1J2"/>
<evidence type="ECO:0000256" key="2">
    <source>
        <dbReference type="ARBA" id="ARBA00022723"/>
    </source>
</evidence>
<accession>A0A550C1J2</accession>
<gene>
    <name evidence="6" type="ORF">BD626DRAFT_182061</name>
</gene>
<comment type="caution">
    <text evidence="6">The sequence shown here is derived from an EMBL/GenBank/DDBJ whole genome shotgun (WGS) entry which is preliminary data.</text>
</comment>
<dbReference type="GO" id="GO:0016846">
    <property type="term" value="F:carbon-sulfur lyase activity"/>
    <property type="evidence" value="ECO:0007669"/>
    <property type="project" value="InterPro"/>
</dbReference>
<keyword evidence="3" id="KW-0862">Zinc</keyword>
<feature type="domain" description="CENP-V/GFA" evidence="5">
    <location>
        <begin position="6"/>
        <end position="126"/>
    </location>
</feature>
<dbReference type="Proteomes" id="UP000320762">
    <property type="component" value="Unassembled WGS sequence"/>
</dbReference>
<protein>
    <submittedName>
        <fullName evidence="6">Mss4-like protein</fullName>
    </submittedName>
</protein>
<dbReference type="OrthoDB" id="5422068at2759"/>
<keyword evidence="7" id="KW-1185">Reference proteome</keyword>
<evidence type="ECO:0000259" key="5">
    <source>
        <dbReference type="PROSITE" id="PS51891"/>
    </source>
</evidence>
<dbReference type="PROSITE" id="PS51891">
    <property type="entry name" value="CENP_V_GFA"/>
    <property type="match status" value="1"/>
</dbReference>
<evidence type="ECO:0000313" key="7">
    <source>
        <dbReference type="Proteomes" id="UP000320762"/>
    </source>
</evidence>
<evidence type="ECO:0000256" key="4">
    <source>
        <dbReference type="ARBA" id="ARBA00023239"/>
    </source>
</evidence>
<evidence type="ECO:0000256" key="3">
    <source>
        <dbReference type="ARBA" id="ARBA00022833"/>
    </source>
</evidence>
<comment type="similarity">
    <text evidence="1">Belongs to the Gfa family.</text>
</comment>
<evidence type="ECO:0000256" key="1">
    <source>
        <dbReference type="ARBA" id="ARBA00005495"/>
    </source>
</evidence>
<dbReference type="Pfam" id="PF04828">
    <property type="entry name" value="GFA"/>
    <property type="match status" value="1"/>
</dbReference>